<keyword evidence="2" id="KW-1185">Reference proteome</keyword>
<dbReference type="Proteomes" id="UP000315369">
    <property type="component" value="Unassembled WGS sequence"/>
</dbReference>
<sequence length="98" mass="10122">MKAAWSVVVALTVGLIVGCGAGAMEEDPGVEEALATSESELAVCGDGVCAPIERLRCPADCPPGEYCGNRACCPGETTQSCPEDCTQGNPGQFCYRTF</sequence>
<dbReference type="OrthoDB" id="5383328at2"/>
<evidence type="ECO:0000313" key="2">
    <source>
        <dbReference type="Proteomes" id="UP000315369"/>
    </source>
</evidence>
<gene>
    <name evidence="1" type="ORF">FJV41_21530</name>
</gene>
<accession>A0A540WZM7</accession>
<evidence type="ECO:0000313" key="1">
    <source>
        <dbReference type="EMBL" id="TQF13914.1"/>
    </source>
</evidence>
<name>A0A540WZM7_9BACT</name>
<reference evidence="1 2" key="1">
    <citation type="submission" date="2019-06" db="EMBL/GenBank/DDBJ databases">
        <authorList>
            <person name="Livingstone P."/>
            <person name="Whitworth D."/>
        </authorList>
    </citation>
    <scope>NUCLEOTIDE SEQUENCE [LARGE SCALE GENOMIC DNA]</scope>
    <source>
        <strain evidence="1 2">AM401</strain>
    </source>
</reference>
<comment type="caution">
    <text evidence="1">The sequence shown here is derived from an EMBL/GenBank/DDBJ whole genome shotgun (WGS) entry which is preliminary data.</text>
</comment>
<dbReference type="EMBL" id="VIFM01000084">
    <property type="protein sequence ID" value="TQF13914.1"/>
    <property type="molecule type" value="Genomic_DNA"/>
</dbReference>
<dbReference type="PROSITE" id="PS51257">
    <property type="entry name" value="PROKAR_LIPOPROTEIN"/>
    <property type="match status" value="1"/>
</dbReference>
<dbReference type="AlphaFoldDB" id="A0A540WZM7"/>
<proteinExistence type="predicted"/>
<protein>
    <recommendedName>
        <fullName evidence="3">Lipoprotein</fullName>
    </recommendedName>
</protein>
<dbReference type="RefSeq" id="WP_141644404.1">
    <property type="nucleotide sequence ID" value="NZ_VIFM01000084.1"/>
</dbReference>
<evidence type="ECO:0008006" key="3">
    <source>
        <dbReference type="Google" id="ProtNLM"/>
    </source>
</evidence>
<organism evidence="1 2">
    <name type="scientific">Myxococcus llanfairpwllgwyngyllgogerychwyrndrobwllllantysiliogogogochensis</name>
    <dbReference type="NCBI Taxonomy" id="2590453"/>
    <lineage>
        <taxon>Bacteria</taxon>
        <taxon>Pseudomonadati</taxon>
        <taxon>Myxococcota</taxon>
        <taxon>Myxococcia</taxon>
        <taxon>Myxococcales</taxon>
        <taxon>Cystobacterineae</taxon>
        <taxon>Myxococcaceae</taxon>
        <taxon>Myxococcus</taxon>
    </lineage>
</organism>